<comment type="caution">
    <text evidence="5">The sequence shown here is derived from an EMBL/GenBank/DDBJ whole genome shotgun (WGS) entry which is preliminary data.</text>
</comment>
<evidence type="ECO:0000313" key="5">
    <source>
        <dbReference type="EMBL" id="GBP03081.1"/>
    </source>
</evidence>
<dbReference type="PANTHER" id="PTHR10730:SF53">
    <property type="entry name" value="GLYCOSYLTRANSFERASE 25 FAMILY MEMBER"/>
    <property type="match status" value="1"/>
</dbReference>
<evidence type="ECO:0000256" key="2">
    <source>
        <dbReference type="ARBA" id="ARBA00022676"/>
    </source>
</evidence>
<dbReference type="OrthoDB" id="47375at2759"/>
<evidence type="ECO:0000256" key="3">
    <source>
        <dbReference type="ARBA" id="ARBA00022679"/>
    </source>
</evidence>
<protein>
    <submittedName>
        <fullName evidence="5">Glycosyltransferase 25 family member</fullName>
    </submittedName>
</protein>
<proteinExistence type="inferred from homology"/>
<dbReference type="GO" id="GO:0050211">
    <property type="term" value="F:procollagen galactosyltransferase activity"/>
    <property type="evidence" value="ECO:0007669"/>
    <property type="project" value="TreeGrafter"/>
</dbReference>
<accession>A0A4C1SPV1</accession>
<evidence type="ECO:0000259" key="4">
    <source>
        <dbReference type="Pfam" id="PF01755"/>
    </source>
</evidence>
<dbReference type="InterPro" id="IPR050757">
    <property type="entry name" value="Collagen_mod_GT25"/>
</dbReference>
<evidence type="ECO:0000256" key="1">
    <source>
        <dbReference type="ARBA" id="ARBA00006721"/>
    </source>
</evidence>
<gene>
    <name evidence="5" type="ORF">EVAR_70659_1</name>
</gene>
<dbReference type="Pfam" id="PF01755">
    <property type="entry name" value="Glyco_transf_25"/>
    <property type="match status" value="1"/>
</dbReference>
<dbReference type="Proteomes" id="UP000299102">
    <property type="component" value="Unassembled WGS sequence"/>
</dbReference>
<evidence type="ECO:0000313" key="6">
    <source>
        <dbReference type="Proteomes" id="UP000299102"/>
    </source>
</evidence>
<feature type="domain" description="Glycosyl transferase family 25" evidence="4">
    <location>
        <begin position="123"/>
        <end position="160"/>
    </location>
</feature>
<dbReference type="PANTHER" id="PTHR10730">
    <property type="entry name" value="PROCOLLAGEN-LYSINE,2-OXOGLUTARATE 5-DIOXYGENASE/GLYCOSYLTRANSFERASE 25 FAMILY MEMBER"/>
    <property type="match status" value="1"/>
</dbReference>
<dbReference type="STRING" id="151549.A0A4C1SPV1"/>
<dbReference type="AlphaFoldDB" id="A0A4C1SPV1"/>
<comment type="similarity">
    <text evidence="1">Belongs to the glycosyltransferase 25 family.</text>
</comment>
<organism evidence="5 6">
    <name type="scientific">Eumeta variegata</name>
    <name type="common">Bagworm moth</name>
    <name type="synonym">Eumeta japonica</name>
    <dbReference type="NCBI Taxonomy" id="151549"/>
    <lineage>
        <taxon>Eukaryota</taxon>
        <taxon>Metazoa</taxon>
        <taxon>Ecdysozoa</taxon>
        <taxon>Arthropoda</taxon>
        <taxon>Hexapoda</taxon>
        <taxon>Insecta</taxon>
        <taxon>Pterygota</taxon>
        <taxon>Neoptera</taxon>
        <taxon>Endopterygota</taxon>
        <taxon>Lepidoptera</taxon>
        <taxon>Glossata</taxon>
        <taxon>Ditrysia</taxon>
        <taxon>Tineoidea</taxon>
        <taxon>Psychidae</taxon>
        <taxon>Oiketicinae</taxon>
        <taxon>Eumeta</taxon>
    </lineage>
</organism>
<keyword evidence="6" id="KW-1185">Reference proteome</keyword>
<keyword evidence="3 5" id="KW-0808">Transferase</keyword>
<dbReference type="EMBL" id="BGZK01003620">
    <property type="protein sequence ID" value="GBP03081.1"/>
    <property type="molecule type" value="Genomic_DNA"/>
</dbReference>
<keyword evidence="2" id="KW-0328">Glycosyltransferase</keyword>
<reference evidence="5 6" key="1">
    <citation type="journal article" date="2019" name="Commun. Biol.">
        <title>The bagworm genome reveals a unique fibroin gene that provides high tensile strength.</title>
        <authorList>
            <person name="Kono N."/>
            <person name="Nakamura H."/>
            <person name="Ohtoshi R."/>
            <person name="Tomita M."/>
            <person name="Numata K."/>
            <person name="Arakawa K."/>
        </authorList>
    </citation>
    <scope>NUCLEOTIDE SEQUENCE [LARGE SCALE GENOMIC DNA]</scope>
</reference>
<dbReference type="InterPro" id="IPR002654">
    <property type="entry name" value="Glyco_trans_25"/>
</dbReference>
<name>A0A4C1SPV1_EUMVA</name>
<sequence length="319" mass="36381">MKEPGCYDVPMIHSAVLIDLRVLESDKLTYDPAKITDYTGPQDDIIAFAINTRSNNISLNVCNDKLYGFVPVPLEENVPLSIDYHQLLNIKLEAISRAAPLKVHKDLMHHIKFPELSKYSCDEIYMINLERRIERRQLMIQSFRELGMDAIIFRAIGGSDVKVAEGIIILVSDFPRVFHSPLPCLFREANKANYRVNNTQNAILLADSQIVDSQEHIVKPLYSYWTLGYLISYKGAQKLIDSRPLLNLLPVDEYLPIMFDQHPNETWKSHFPKRNLKAFSASPLLVHPTHYTGQRGHISDTEDSNIVNVPGRASIKTEL</sequence>